<sequence>MDRYHREPDELNENDTILEKYYTHGNKEFVETNKTSEINFLNFLVKEIPYEYKLKKLRTRKSPHDPIGSEIDDGHRFRNTVSITKSGTSTIQSLSSSSRHIGIREFLKKKQLENEIKNQYENAFGSLKPADVMPIEVIDWEDDVFNKSEETSISTKEYVNELLESGWEKHITIDPNEMPVQKPYLTLYIDDPNLIFEKIEEKKAKIKKKSHKIGSLDKPLKNKYNISNDKYYVSESKSKVSLGTFGVQHSLPALRLDPRFYKTNHTKEELRNFHRPPICIKSALSFKGPSSSKFAGNIIKKAHELSLSDSTPFKIFEYFEEFPFFVVNPGMVSLMSTYYRKMDSIDEPTIDGCTVLEVEDEAPFYGFGNIKPGTYVPTLANNLFIAPIAPHKSSDFLCIIDDDRIVMRPIDNIYLVGQEFPKEEVYAPHSRRLNQFCKDRLKVAAYRIFSKGKDLQMQQLDLMFPYFSEGSKRKWLKEYSDCVKKGKIIYGLLKTRFLL</sequence>
<dbReference type="GO" id="GO:0051123">
    <property type="term" value="P:RNA polymerase II preinitiation complex assembly"/>
    <property type="evidence" value="ECO:0007669"/>
    <property type="project" value="TreeGrafter"/>
</dbReference>
<proteinExistence type="predicted"/>
<name>L2GPE2_VITCO</name>
<dbReference type="HOGENOM" id="CLU_546538_0_0_1"/>
<dbReference type="AlphaFoldDB" id="L2GPE2"/>
<dbReference type="OrthoDB" id="5752at2759"/>
<dbReference type="Pfam" id="PF12157">
    <property type="entry name" value="DUF3591"/>
    <property type="match status" value="1"/>
</dbReference>
<accession>L2GPE2</accession>
<comment type="subcellular location">
    <subcellularLocation>
        <location evidence="1">Nucleus</location>
    </subcellularLocation>
</comment>
<evidence type="ECO:0000256" key="1">
    <source>
        <dbReference type="ARBA" id="ARBA00004123"/>
    </source>
</evidence>
<evidence type="ECO:0000259" key="3">
    <source>
        <dbReference type="Pfam" id="PF12157"/>
    </source>
</evidence>
<protein>
    <recommendedName>
        <fullName evidence="3">Transcription initiation factor TFIID subunit 1 histone acetyltransferase domain-containing protein</fullName>
    </recommendedName>
</protein>
<keyword evidence="5" id="KW-1185">Reference proteome</keyword>
<dbReference type="InterPro" id="IPR040240">
    <property type="entry name" value="TAF1"/>
</dbReference>
<evidence type="ECO:0000313" key="4">
    <source>
        <dbReference type="EMBL" id="ELA42758.1"/>
    </source>
</evidence>
<dbReference type="InParanoid" id="L2GPE2"/>
<dbReference type="RefSeq" id="XP_007603526.1">
    <property type="nucleotide sequence ID" value="XM_007603464.1"/>
</dbReference>
<dbReference type="GO" id="GO:0004402">
    <property type="term" value="F:histone acetyltransferase activity"/>
    <property type="evidence" value="ECO:0007669"/>
    <property type="project" value="InterPro"/>
</dbReference>
<dbReference type="GO" id="GO:0017025">
    <property type="term" value="F:TBP-class protein binding"/>
    <property type="evidence" value="ECO:0007669"/>
    <property type="project" value="InterPro"/>
</dbReference>
<dbReference type="PANTHER" id="PTHR13900">
    <property type="entry name" value="TRANSCRIPTION INITIATION FACTOR TFIID"/>
    <property type="match status" value="1"/>
</dbReference>
<dbReference type="InterPro" id="IPR022591">
    <property type="entry name" value="TAF1_HAT_dom"/>
</dbReference>
<dbReference type="GO" id="GO:0016251">
    <property type="term" value="F:RNA polymerase II general transcription initiation factor activity"/>
    <property type="evidence" value="ECO:0007669"/>
    <property type="project" value="InterPro"/>
</dbReference>
<organism evidence="4 5">
    <name type="scientific">Vittaforma corneae (strain ATCC 50505)</name>
    <name type="common">Microsporidian parasite</name>
    <name type="synonym">Nosema corneum</name>
    <dbReference type="NCBI Taxonomy" id="993615"/>
    <lineage>
        <taxon>Eukaryota</taxon>
        <taxon>Fungi</taxon>
        <taxon>Fungi incertae sedis</taxon>
        <taxon>Microsporidia</taxon>
        <taxon>Nosematidae</taxon>
        <taxon>Vittaforma</taxon>
    </lineage>
</organism>
<evidence type="ECO:0000313" key="5">
    <source>
        <dbReference type="Proteomes" id="UP000011082"/>
    </source>
</evidence>
<reference evidence="5" key="1">
    <citation type="submission" date="2011-05" db="EMBL/GenBank/DDBJ databases">
        <title>The genome sequence of Vittaforma corneae strain ATCC 50505.</title>
        <authorList>
            <consortium name="The Broad Institute Genome Sequencing Platform"/>
            <person name="Cuomo C."/>
            <person name="Didier E."/>
            <person name="Bowers L."/>
            <person name="Young S.K."/>
            <person name="Zeng Q."/>
            <person name="Gargeya S."/>
            <person name="Fitzgerald M."/>
            <person name="Haas B."/>
            <person name="Abouelleil A."/>
            <person name="Alvarado L."/>
            <person name="Arachchi H.M."/>
            <person name="Berlin A."/>
            <person name="Chapman S.B."/>
            <person name="Gearin G."/>
            <person name="Goldberg J."/>
            <person name="Griggs A."/>
            <person name="Gujja S."/>
            <person name="Hansen M."/>
            <person name="Heiman D."/>
            <person name="Howarth C."/>
            <person name="Larimer J."/>
            <person name="Lui A."/>
            <person name="MacDonald P.J.P."/>
            <person name="McCowen C."/>
            <person name="Montmayeur A."/>
            <person name="Murphy C."/>
            <person name="Neiman D."/>
            <person name="Pearson M."/>
            <person name="Priest M."/>
            <person name="Roberts A."/>
            <person name="Saif S."/>
            <person name="Shea T."/>
            <person name="Sisk P."/>
            <person name="Stolte C."/>
            <person name="Sykes S."/>
            <person name="Wortman J."/>
            <person name="Nusbaum C."/>
            <person name="Birren B."/>
        </authorList>
    </citation>
    <scope>NUCLEOTIDE SEQUENCE [LARGE SCALE GENOMIC DNA]</scope>
    <source>
        <strain evidence="5">ATCC 50505</strain>
    </source>
</reference>
<feature type="domain" description="Transcription initiation factor TFIID subunit 1 histone acetyltransferase" evidence="3">
    <location>
        <begin position="224"/>
        <end position="487"/>
    </location>
</feature>
<dbReference type="STRING" id="993615.L2GPE2"/>
<evidence type="ECO:0000256" key="2">
    <source>
        <dbReference type="ARBA" id="ARBA00023242"/>
    </source>
</evidence>
<dbReference type="GeneID" id="19880791"/>
<dbReference type="EMBL" id="JH370130">
    <property type="protein sequence ID" value="ELA42758.1"/>
    <property type="molecule type" value="Genomic_DNA"/>
</dbReference>
<dbReference type="VEuPathDB" id="MicrosporidiaDB:VICG_00073"/>
<gene>
    <name evidence="4" type="ORF">VICG_00073</name>
</gene>
<dbReference type="GO" id="GO:0005669">
    <property type="term" value="C:transcription factor TFIID complex"/>
    <property type="evidence" value="ECO:0007669"/>
    <property type="project" value="InterPro"/>
</dbReference>
<dbReference type="PANTHER" id="PTHR13900:SF0">
    <property type="entry name" value="TRANSCRIPTION INITIATION FACTOR TFIID SUBUNIT 1"/>
    <property type="match status" value="1"/>
</dbReference>
<dbReference type="Proteomes" id="UP000011082">
    <property type="component" value="Unassembled WGS sequence"/>
</dbReference>
<keyword evidence="2" id="KW-0539">Nucleus</keyword>